<dbReference type="AlphaFoldDB" id="A0AAQ4DTC8"/>
<dbReference type="Proteomes" id="UP001321473">
    <property type="component" value="Unassembled WGS sequence"/>
</dbReference>
<keyword evidence="2" id="KW-1185">Reference proteome</keyword>
<organism evidence="1 2">
    <name type="scientific">Amblyomma americanum</name>
    <name type="common">Lone star tick</name>
    <dbReference type="NCBI Taxonomy" id="6943"/>
    <lineage>
        <taxon>Eukaryota</taxon>
        <taxon>Metazoa</taxon>
        <taxon>Ecdysozoa</taxon>
        <taxon>Arthropoda</taxon>
        <taxon>Chelicerata</taxon>
        <taxon>Arachnida</taxon>
        <taxon>Acari</taxon>
        <taxon>Parasitiformes</taxon>
        <taxon>Ixodida</taxon>
        <taxon>Ixodoidea</taxon>
        <taxon>Ixodidae</taxon>
        <taxon>Amblyomminae</taxon>
        <taxon>Amblyomma</taxon>
    </lineage>
</organism>
<evidence type="ECO:0000313" key="2">
    <source>
        <dbReference type="Proteomes" id="UP001321473"/>
    </source>
</evidence>
<feature type="non-terminal residue" evidence="1">
    <location>
        <position position="1"/>
    </location>
</feature>
<gene>
    <name evidence="1" type="ORF">V5799_031668</name>
</gene>
<proteinExistence type="predicted"/>
<comment type="caution">
    <text evidence="1">The sequence shown here is derived from an EMBL/GenBank/DDBJ whole genome shotgun (WGS) entry which is preliminary data.</text>
</comment>
<sequence>CSTRSSSGRGYMCDSESDSERVSVPTRMLHLSSTVLPPVEDEQLRRCTRHFGGAHHASRRRRDRRDTYCARLGPFWRGSFRYQFAVVV</sequence>
<dbReference type="EMBL" id="JARKHS020027068">
    <property type="protein sequence ID" value="KAK8765718.1"/>
    <property type="molecule type" value="Genomic_DNA"/>
</dbReference>
<protein>
    <submittedName>
        <fullName evidence="1">Uncharacterized protein</fullName>
    </submittedName>
</protein>
<name>A0AAQ4DTC8_AMBAM</name>
<evidence type="ECO:0000313" key="1">
    <source>
        <dbReference type="EMBL" id="KAK8765718.1"/>
    </source>
</evidence>
<accession>A0AAQ4DTC8</accession>
<reference evidence="1 2" key="1">
    <citation type="journal article" date="2023" name="Arcadia Sci">
        <title>De novo assembly of a long-read Amblyomma americanum tick genome.</title>
        <authorList>
            <person name="Chou S."/>
            <person name="Poskanzer K.E."/>
            <person name="Rollins M."/>
            <person name="Thuy-Boun P.S."/>
        </authorList>
    </citation>
    <scope>NUCLEOTIDE SEQUENCE [LARGE SCALE GENOMIC DNA]</scope>
    <source>
        <strain evidence="1">F_SG_1</strain>
        <tissue evidence="1">Salivary glands</tissue>
    </source>
</reference>